<dbReference type="AlphaFoldDB" id="A0A1H4C4B7"/>
<keyword evidence="4" id="KW-1185">Reference proteome</keyword>
<name>A0A1H4C4B7_9BACT</name>
<dbReference type="InterPro" id="IPR052894">
    <property type="entry name" value="AsmA-related"/>
</dbReference>
<keyword evidence="1" id="KW-0472">Membrane</keyword>
<accession>A0A1H4C4B7</accession>
<evidence type="ECO:0000256" key="1">
    <source>
        <dbReference type="SAM" id="Phobius"/>
    </source>
</evidence>
<gene>
    <name evidence="3" type="ORF">SAMN05192529_12726</name>
</gene>
<dbReference type="GO" id="GO:0005886">
    <property type="term" value="C:plasma membrane"/>
    <property type="evidence" value="ECO:0007669"/>
    <property type="project" value="TreeGrafter"/>
</dbReference>
<feature type="domain" description="AsmA" evidence="2">
    <location>
        <begin position="485"/>
        <end position="737"/>
    </location>
</feature>
<dbReference type="OrthoDB" id="1489065at2"/>
<dbReference type="RefSeq" id="WP_091400746.1">
    <property type="nucleotide sequence ID" value="NZ_FNQY01000027.1"/>
</dbReference>
<organism evidence="3 4">
    <name type="scientific">Arachidicoccus rhizosphaerae</name>
    <dbReference type="NCBI Taxonomy" id="551991"/>
    <lineage>
        <taxon>Bacteria</taxon>
        <taxon>Pseudomonadati</taxon>
        <taxon>Bacteroidota</taxon>
        <taxon>Chitinophagia</taxon>
        <taxon>Chitinophagales</taxon>
        <taxon>Chitinophagaceae</taxon>
        <taxon>Arachidicoccus</taxon>
    </lineage>
</organism>
<dbReference type="PANTHER" id="PTHR30441">
    <property type="entry name" value="DUF748 DOMAIN-CONTAINING PROTEIN"/>
    <property type="match status" value="1"/>
</dbReference>
<feature type="transmembrane region" description="Helical" evidence="1">
    <location>
        <begin position="20"/>
        <end position="40"/>
    </location>
</feature>
<evidence type="ECO:0000313" key="3">
    <source>
        <dbReference type="EMBL" id="SEA55194.1"/>
    </source>
</evidence>
<dbReference type="GO" id="GO:0090313">
    <property type="term" value="P:regulation of protein targeting to membrane"/>
    <property type="evidence" value="ECO:0007669"/>
    <property type="project" value="TreeGrafter"/>
</dbReference>
<protein>
    <submittedName>
        <fullName evidence="3">AsmA-like C-terminal region</fullName>
    </submittedName>
</protein>
<sequence length="820" mass="91458">MEAATKSPRKFPRWAKITAISVGGIFILLILIWLLAGWYINSHKQALLEKLTSSVSEHIDGKFTVRDMDPAFFKGFPDVALELQDVTLTDSLDRIYHKPLMQFKSVYVKFNLFSLVGGDPQIRKVTVSDGQVNLFTDSTGYSNGYLLKKKPGSPAKKNKKEVHIANFALENIQFTFDHKIKNKKIQILIKTFDGAATEKNNLMHIVAGAWFHIRQLGFNLDKGGYLVDKDFKGKMRLVYDRAKGQLQLPFQQLVVGSTPMKLAATFDFKAAKPGFKIEVDASKISYKESLSILSKSIADKLRRFNLASDISLQVSLNGKFSSPDTPLVHARWQTTGNDFQTNFGVLKKASFAGSFNNEVVAGKGRGDDNSAITVNHLTANYMDIPIIADSIRLMNLIHPLLDFNLSSGFAVEKLNTALNQTFNFTKGTAELKVHYHGGVATIDTLGHSITGGLKIKNAAFTYVPHNVHFSEGFIDLDLNGRDLVINNSTLSTGKSDIELHGIARDFLNVYFDDPQKASFEWYLHSDTLNLAEFKGLTQVKANKTASQQRRQYHKVNERLALMMEKSSMKIHASVSRLYYSSFTARNVKGVLELKQDKINLSPISMQFADGSLDAAISMEPDSVEVPFKLSANLNGINTSKLFYGLDNLGQKTLTSKNIAGEFSGKININGRLNNQSDIVKRSLSGVVSFNLKNGELINFGPFETIQKFVFKRRNLDHIYFEPVSNTLTIKNGKVNIPEMNIQSTAINLSLNGTYAFERGTDIGIVVPLRNPQKVAERRAKGLKPRKNKGIVLYLRARDDKNGDVKIVWDPLHKGPQGEDD</sequence>
<dbReference type="Proteomes" id="UP000199041">
    <property type="component" value="Unassembled WGS sequence"/>
</dbReference>
<dbReference type="InterPro" id="IPR007844">
    <property type="entry name" value="AsmA"/>
</dbReference>
<evidence type="ECO:0000313" key="4">
    <source>
        <dbReference type="Proteomes" id="UP000199041"/>
    </source>
</evidence>
<dbReference type="PANTHER" id="PTHR30441:SF8">
    <property type="entry name" value="DUF748 DOMAIN-CONTAINING PROTEIN"/>
    <property type="match status" value="1"/>
</dbReference>
<keyword evidence="1" id="KW-0812">Transmembrane</keyword>
<dbReference type="STRING" id="551991.SAMN05192529_12726"/>
<dbReference type="Pfam" id="PF05170">
    <property type="entry name" value="AsmA"/>
    <property type="match status" value="1"/>
</dbReference>
<dbReference type="EMBL" id="FNQY01000027">
    <property type="protein sequence ID" value="SEA55194.1"/>
    <property type="molecule type" value="Genomic_DNA"/>
</dbReference>
<evidence type="ECO:0000259" key="2">
    <source>
        <dbReference type="Pfam" id="PF05170"/>
    </source>
</evidence>
<proteinExistence type="predicted"/>
<keyword evidence="1" id="KW-1133">Transmembrane helix</keyword>
<reference evidence="3 4" key="1">
    <citation type="submission" date="2016-10" db="EMBL/GenBank/DDBJ databases">
        <authorList>
            <person name="de Groot N.N."/>
        </authorList>
    </citation>
    <scope>NUCLEOTIDE SEQUENCE [LARGE SCALE GENOMIC DNA]</scope>
    <source>
        <strain evidence="3 4">Vu-144</strain>
    </source>
</reference>